<sequence>MLAFGGRGRQFRVPLVAAQRLSNAGCVSTCFDRNPNKFTVHSTKFGQATLPINNTLVKSFSTTFSNYQTLQSSDVAQPTKPSHEKRTAEVYRVLRNGDPRQIFLTLGNPVNSNVVELLPDSVFVSALLRLTPENLLEPFVDILAPIHGALLSTKKINPPAYILNQFFHTLNHILTVRTRGGKELGLVEYRHLLRIPASIGGLKTAIGLWRKMKKSGIEPDVQCYNLFMQACVWERAVYGPARNRVRVTPYYYRRRRFGVGIKGYGTASRSVRKEVNSICTEMRKIGLVLNEDTYINQLLASARVGGRLDMDRILKDVWMIDVEAIMTKPPDQLPAARPLVESSPIYPTQKLLFAVAHAYGCNSRLKEALLITDYISQQYGIEITDDIWAELVERGYVLSRRRVGRYAQANLWGKMDSDLLFELKKMLRLDGQPYDMFIYSMLANSTCRHRQYHRFQDVVDAVSHPIEGSGLGENCKTPRVWRALQKYERLRLLVEQQQIFMEKVIGSAVKLKRWTDPWDFEWTHRLFPRFLAEWKDFLPESYSIILPTGAGKIEFYGRTNFSDANLRTHNNEPVRWSDCGEFVAEEDEQIQPRHEALWAHVKDRLGELVHLQPLQWFFSNGWSQDPVYFQQLREPRVSEIEGDPSLDDVAEESVQKHLAEQPEEVEREHPQHCFYVTMIPLYDIAL</sequence>
<accession>B6Q9N8</accession>
<dbReference type="InterPro" id="IPR024319">
    <property type="entry name" value="ATPase_expression_mit"/>
</dbReference>
<dbReference type="EMBL" id="DS995900">
    <property type="protein sequence ID" value="EEA26122.1"/>
    <property type="molecule type" value="Genomic_DNA"/>
</dbReference>
<evidence type="ECO:0000313" key="5">
    <source>
        <dbReference type="Proteomes" id="UP000001294"/>
    </source>
</evidence>
<dbReference type="Pfam" id="PF13812">
    <property type="entry name" value="PPR_3"/>
    <property type="match status" value="1"/>
</dbReference>
<dbReference type="GO" id="GO:0005739">
    <property type="term" value="C:mitochondrion"/>
    <property type="evidence" value="ECO:0007669"/>
    <property type="project" value="UniProtKB-SubCell"/>
</dbReference>
<dbReference type="InterPro" id="IPR011990">
    <property type="entry name" value="TPR-like_helical_dom_sf"/>
</dbReference>
<keyword evidence="3" id="KW-0496">Mitochondrion</keyword>
<evidence type="ECO:0000256" key="2">
    <source>
        <dbReference type="ARBA" id="ARBA00022946"/>
    </source>
</evidence>
<dbReference type="Proteomes" id="UP000001294">
    <property type="component" value="Unassembled WGS sequence"/>
</dbReference>
<dbReference type="Pfam" id="PF12921">
    <property type="entry name" value="ATP13"/>
    <property type="match status" value="1"/>
</dbReference>
<name>B6Q9N8_TALMQ</name>
<protein>
    <submittedName>
        <fullName evidence="4">Uncharacterized protein</fullName>
    </submittedName>
</protein>
<dbReference type="Gene3D" id="1.25.40.10">
    <property type="entry name" value="Tetratricopeptide repeat domain"/>
    <property type="match status" value="1"/>
</dbReference>
<organism evidence="4 5">
    <name type="scientific">Talaromyces marneffei (strain ATCC 18224 / CBS 334.59 / QM 7333)</name>
    <name type="common">Penicillium marneffei</name>
    <dbReference type="NCBI Taxonomy" id="441960"/>
    <lineage>
        <taxon>Eukaryota</taxon>
        <taxon>Fungi</taxon>
        <taxon>Dikarya</taxon>
        <taxon>Ascomycota</taxon>
        <taxon>Pezizomycotina</taxon>
        <taxon>Eurotiomycetes</taxon>
        <taxon>Eurotiomycetidae</taxon>
        <taxon>Eurotiales</taxon>
        <taxon>Trichocomaceae</taxon>
        <taxon>Talaromyces</taxon>
        <taxon>Talaromyces sect. Talaromyces</taxon>
    </lineage>
</organism>
<reference evidence="5" key="1">
    <citation type="journal article" date="2015" name="Genome Announc.">
        <title>Genome sequence of the AIDS-associated pathogen Penicillium marneffei (ATCC18224) and its near taxonomic relative Talaromyces stipitatus (ATCC10500).</title>
        <authorList>
            <person name="Nierman W.C."/>
            <person name="Fedorova-Abrams N.D."/>
            <person name="Andrianopoulos A."/>
        </authorList>
    </citation>
    <scope>NUCLEOTIDE SEQUENCE [LARGE SCALE GENOMIC DNA]</scope>
    <source>
        <strain evidence="5">ATCC 18224 / CBS 334.59 / QM 7333</strain>
    </source>
</reference>
<proteinExistence type="predicted"/>
<dbReference type="STRING" id="441960.B6Q9N8"/>
<dbReference type="AlphaFoldDB" id="B6Q9N8"/>
<dbReference type="InterPro" id="IPR002885">
    <property type="entry name" value="PPR_rpt"/>
</dbReference>
<evidence type="ECO:0000313" key="4">
    <source>
        <dbReference type="EMBL" id="EEA26122.1"/>
    </source>
</evidence>
<keyword evidence="2" id="KW-0809">Transit peptide</keyword>
<evidence type="ECO:0000256" key="3">
    <source>
        <dbReference type="ARBA" id="ARBA00023128"/>
    </source>
</evidence>
<dbReference type="OrthoDB" id="185373at2759"/>
<keyword evidence="5" id="KW-1185">Reference proteome</keyword>
<evidence type="ECO:0000256" key="1">
    <source>
        <dbReference type="ARBA" id="ARBA00004173"/>
    </source>
</evidence>
<dbReference type="HOGENOM" id="CLU_018824_0_0_1"/>
<dbReference type="VEuPathDB" id="FungiDB:PMAA_072040"/>
<comment type="subcellular location">
    <subcellularLocation>
        <location evidence="1">Mitochondrion</location>
    </subcellularLocation>
</comment>
<gene>
    <name evidence="4" type="ORF">PMAA_072040</name>
</gene>
<dbReference type="PhylomeDB" id="B6Q9N8"/>